<dbReference type="EMBL" id="JAHLFM010000039">
    <property type="protein sequence ID" value="MBU3831013.1"/>
    <property type="molecule type" value="Genomic_DNA"/>
</dbReference>
<dbReference type="InterPro" id="IPR013647">
    <property type="entry name" value="OligopepF_N_dom"/>
</dbReference>
<sequence>MENKYVWDLDDILESKTLDDLYLSWKEQMEKLIKIYNDIFISEENFINWIEENDKFDKLLNRLYNYISNNQNEDLSSPIWNSWVQKLSNDTVEFSNIMSNYSNLVIKNESKIIEYLKNDKISEYKREFDLIFKNKDHLLSDSEEKIMAQLNRYSSGFEDIYSVLTDNDLTFEDALDSNGNKVEIKTQSDIFKNLKSTDRKLRETSWLSFHKAFYNFRNTLTKTLYYNYLMLNTNAKARKFEDYIDRTCFDDEVDKKFIQNIYKNIKTYSSSIYKYQEIRNKYLKHLLNIEEVKPWDTRMDLYQEKNEQYSLENIIEETKNALSVLGDEYVGLLNKAFEERWISFLPNPNKQTGAYSIGGIKGLRKYFISMNFDNTINSLYTLVHELGHSINSYYIVKNQKVYVGNSIFYAEIASITNEMLLSHYLLKKHENNVDKKIMILDELISGFIATTSRQVIFSNFEWIANEWVNNGSNFVYENIESTYLKLMQEYLGIKNINKYESIPYLYSLITPLRISHFYIGNFYVYKYAIGQIAAVIVANKIANNDQEMKKKYFEFLSSGNSLNPIDTIKILGIDFEDPNTWIEVNNIFNSWLNEFEKLITLKLNKK</sequence>
<dbReference type="GO" id="GO:0006508">
    <property type="term" value="P:proteolysis"/>
    <property type="evidence" value="ECO:0007669"/>
    <property type="project" value="UniProtKB-KW"/>
</dbReference>
<dbReference type="EC" id="3.4.24.-" evidence="6"/>
<name>A0A9E2KXR0_9BACT</name>
<comment type="caution">
    <text evidence="9">The sequence shown here is derived from an EMBL/GenBank/DDBJ whole genome shotgun (WGS) entry which is preliminary data.</text>
</comment>
<accession>A0A9E2KXR0</accession>
<keyword evidence="2 6" id="KW-0479">Metal-binding</keyword>
<keyword evidence="5 6" id="KW-0482">Metalloprotease</keyword>
<gene>
    <name evidence="9" type="primary">pepF</name>
    <name evidence="9" type="ORF">H9897_02565</name>
</gene>
<evidence type="ECO:0000256" key="6">
    <source>
        <dbReference type="RuleBase" id="RU368091"/>
    </source>
</evidence>
<evidence type="ECO:0000313" key="10">
    <source>
        <dbReference type="Proteomes" id="UP000824247"/>
    </source>
</evidence>
<dbReference type="Gene3D" id="1.20.140.70">
    <property type="entry name" value="Oligopeptidase f, N-terminal domain"/>
    <property type="match status" value="1"/>
</dbReference>
<protein>
    <recommendedName>
        <fullName evidence="6">Oligopeptidase F</fullName>
        <ecNumber evidence="6">3.4.24.-</ecNumber>
    </recommendedName>
</protein>
<evidence type="ECO:0000256" key="5">
    <source>
        <dbReference type="ARBA" id="ARBA00023049"/>
    </source>
</evidence>
<organism evidence="9 10">
    <name type="scientific">Candidatus Ureaplasma intestinipullorum</name>
    <dbReference type="NCBI Taxonomy" id="2838770"/>
    <lineage>
        <taxon>Bacteria</taxon>
        <taxon>Bacillati</taxon>
        <taxon>Mycoplasmatota</taxon>
        <taxon>Mycoplasmoidales</taxon>
        <taxon>Mycoplasmoidaceae</taxon>
        <taxon>Ureaplasma</taxon>
    </lineage>
</organism>
<keyword evidence="4 6" id="KW-0862">Zinc</keyword>
<keyword evidence="1 6" id="KW-0645">Protease</keyword>
<keyword evidence="3 6" id="KW-0378">Hydrolase</keyword>
<evidence type="ECO:0000256" key="4">
    <source>
        <dbReference type="ARBA" id="ARBA00022833"/>
    </source>
</evidence>
<dbReference type="InterPro" id="IPR004438">
    <property type="entry name" value="Peptidase_M3B"/>
</dbReference>
<dbReference type="Pfam" id="PF08439">
    <property type="entry name" value="Peptidase_M3_N"/>
    <property type="match status" value="1"/>
</dbReference>
<comment type="cofactor">
    <cofactor evidence="6">
        <name>Zn(2+)</name>
        <dbReference type="ChEBI" id="CHEBI:29105"/>
    </cofactor>
    <text evidence="6">Binds 1 zinc ion.</text>
</comment>
<evidence type="ECO:0000259" key="8">
    <source>
        <dbReference type="Pfam" id="PF08439"/>
    </source>
</evidence>
<evidence type="ECO:0000256" key="3">
    <source>
        <dbReference type="ARBA" id="ARBA00022801"/>
    </source>
</evidence>
<proteinExistence type="inferred from homology"/>
<feature type="domain" description="Peptidase M3A/M3B catalytic" evidence="7">
    <location>
        <begin position="195"/>
        <end position="583"/>
    </location>
</feature>
<comment type="function">
    <text evidence="6">Has oligopeptidase activity and degrades a variety of small bioactive peptides.</text>
</comment>
<dbReference type="CDD" id="cd09608">
    <property type="entry name" value="M3B_PepF"/>
    <property type="match status" value="1"/>
</dbReference>
<dbReference type="GO" id="GO:0004222">
    <property type="term" value="F:metalloendopeptidase activity"/>
    <property type="evidence" value="ECO:0007669"/>
    <property type="project" value="UniProtKB-UniRule"/>
</dbReference>
<dbReference type="NCBIfam" id="TIGR00181">
    <property type="entry name" value="pepF"/>
    <property type="match status" value="1"/>
</dbReference>
<dbReference type="Proteomes" id="UP000824247">
    <property type="component" value="Unassembled WGS sequence"/>
</dbReference>
<comment type="similarity">
    <text evidence="6">Belongs to the peptidase M3B family.</text>
</comment>
<evidence type="ECO:0000256" key="1">
    <source>
        <dbReference type="ARBA" id="ARBA00022670"/>
    </source>
</evidence>
<dbReference type="AlphaFoldDB" id="A0A9E2KXR0"/>
<dbReference type="Gene3D" id="1.10.1370.20">
    <property type="entry name" value="Oligoendopeptidase f, C-terminal domain"/>
    <property type="match status" value="1"/>
</dbReference>
<evidence type="ECO:0000259" key="7">
    <source>
        <dbReference type="Pfam" id="PF01432"/>
    </source>
</evidence>
<dbReference type="Pfam" id="PF01432">
    <property type="entry name" value="Peptidase_M3"/>
    <property type="match status" value="1"/>
</dbReference>
<dbReference type="SUPFAM" id="SSF55486">
    <property type="entry name" value="Metalloproteases ('zincins'), catalytic domain"/>
    <property type="match status" value="1"/>
</dbReference>
<dbReference type="GO" id="GO:0046872">
    <property type="term" value="F:metal ion binding"/>
    <property type="evidence" value="ECO:0007669"/>
    <property type="project" value="UniProtKB-UniRule"/>
</dbReference>
<evidence type="ECO:0000313" key="9">
    <source>
        <dbReference type="EMBL" id="MBU3831013.1"/>
    </source>
</evidence>
<reference evidence="9" key="2">
    <citation type="submission" date="2021-04" db="EMBL/GenBank/DDBJ databases">
        <authorList>
            <person name="Gilroy R."/>
        </authorList>
    </citation>
    <scope>NUCLEOTIDE SEQUENCE</scope>
    <source>
        <strain evidence="9">A5-1222</strain>
    </source>
</reference>
<reference evidence="9" key="1">
    <citation type="journal article" date="2021" name="PeerJ">
        <title>Extensive microbial diversity within the chicken gut microbiome revealed by metagenomics and culture.</title>
        <authorList>
            <person name="Gilroy R."/>
            <person name="Ravi A."/>
            <person name="Getino M."/>
            <person name="Pursley I."/>
            <person name="Horton D.L."/>
            <person name="Alikhan N.F."/>
            <person name="Baker D."/>
            <person name="Gharbi K."/>
            <person name="Hall N."/>
            <person name="Watson M."/>
            <person name="Adriaenssens E.M."/>
            <person name="Foster-Nyarko E."/>
            <person name="Jarju S."/>
            <person name="Secka A."/>
            <person name="Antonio M."/>
            <person name="Oren A."/>
            <person name="Chaudhuri R.R."/>
            <person name="La Ragione R."/>
            <person name="Hildebrand F."/>
            <person name="Pallen M.J."/>
        </authorList>
    </citation>
    <scope>NUCLEOTIDE SEQUENCE</scope>
    <source>
        <strain evidence="9">A5-1222</strain>
    </source>
</reference>
<feature type="domain" description="Oligopeptidase F N-terminal" evidence="8">
    <location>
        <begin position="108"/>
        <end position="171"/>
    </location>
</feature>
<dbReference type="InterPro" id="IPR042088">
    <property type="entry name" value="OligoPept_F_C"/>
</dbReference>
<dbReference type="InterPro" id="IPR001567">
    <property type="entry name" value="Pept_M3A_M3B_dom"/>
</dbReference>
<evidence type="ECO:0000256" key="2">
    <source>
        <dbReference type="ARBA" id="ARBA00022723"/>
    </source>
</evidence>